<dbReference type="GO" id="GO:0045892">
    <property type="term" value="P:negative regulation of DNA-templated transcription"/>
    <property type="evidence" value="ECO:0007669"/>
    <property type="project" value="TreeGrafter"/>
</dbReference>
<sequence>MKNISSPKANNTQTRARSGLNTGLDVIEVIAAHGRPMSMTEVAGATGLTKASIHKTLATLEIRHFVRRLEDQRYVIGIKAWEIGCIAAPFEITRLATPHMIRLVRGIGDGVSLGVLSGSEMLSIQLIESDQAVRVHENIGDRTPVYTLSSGLAYLSLLDDEEIMAILPPVLEQRTELTVTDHAKLLGMIHEVRARGYAVCHGMCRADASGVAAVARGPDGRPAATLCVALPTFRATPERVAEVVPQVLHAVRAIERDFGAPDSD</sequence>
<evidence type="ECO:0000256" key="1">
    <source>
        <dbReference type="ARBA" id="ARBA00023015"/>
    </source>
</evidence>
<dbReference type="PROSITE" id="PS51077">
    <property type="entry name" value="HTH_ICLR"/>
    <property type="match status" value="1"/>
</dbReference>
<accession>A0A5A9YYR6</accession>
<dbReference type="PANTHER" id="PTHR30136:SF24">
    <property type="entry name" value="HTH-TYPE TRANSCRIPTIONAL REPRESSOR ALLR"/>
    <property type="match status" value="1"/>
</dbReference>
<keyword evidence="3" id="KW-0804">Transcription</keyword>
<dbReference type="InterPro" id="IPR014757">
    <property type="entry name" value="Tscrpt_reg_IclR_C"/>
</dbReference>
<dbReference type="Gene3D" id="1.10.10.10">
    <property type="entry name" value="Winged helix-like DNA-binding domain superfamily/Winged helix DNA-binding domain"/>
    <property type="match status" value="1"/>
</dbReference>
<dbReference type="Proteomes" id="UP000325291">
    <property type="component" value="Unassembled WGS sequence"/>
</dbReference>
<dbReference type="PROSITE" id="PS51078">
    <property type="entry name" value="ICLR_ED"/>
    <property type="match status" value="1"/>
</dbReference>
<dbReference type="Pfam" id="PF09339">
    <property type="entry name" value="HTH_IclR"/>
    <property type="match status" value="1"/>
</dbReference>
<dbReference type="Pfam" id="PF01614">
    <property type="entry name" value="IclR_C"/>
    <property type="match status" value="1"/>
</dbReference>
<dbReference type="PANTHER" id="PTHR30136">
    <property type="entry name" value="HELIX-TURN-HELIX TRANSCRIPTIONAL REGULATOR, ICLR FAMILY"/>
    <property type="match status" value="1"/>
</dbReference>
<gene>
    <name evidence="6" type="ORF">FLO80_18720</name>
</gene>
<evidence type="ECO:0000259" key="4">
    <source>
        <dbReference type="PROSITE" id="PS51077"/>
    </source>
</evidence>
<dbReference type="SUPFAM" id="SSF46785">
    <property type="entry name" value="Winged helix' DNA-binding domain"/>
    <property type="match status" value="1"/>
</dbReference>
<reference evidence="6 7" key="1">
    <citation type="submission" date="2019-07" db="EMBL/GenBank/DDBJ databases">
        <title>Aquicoccus porphyridii gen. nov., sp. nov., isolated from a small marine red alga, Porphyridium marinum.</title>
        <authorList>
            <person name="Liu L."/>
        </authorList>
    </citation>
    <scope>NUCLEOTIDE SEQUENCE [LARGE SCALE GENOMIC DNA]</scope>
    <source>
        <strain evidence="6 7">L1 8-17</strain>
    </source>
</reference>
<comment type="caution">
    <text evidence="6">The sequence shown here is derived from an EMBL/GenBank/DDBJ whole genome shotgun (WGS) entry which is preliminary data.</text>
</comment>
<dbReference type="SUPFAM" id="SSF55781">
    <property type="entry name" value="GAF domain-like"/>
    <property type="match status" value="1"/>
</dbReference>
<dbReference type="RefSeq" id="WP_111368936.1">
    <property type="nucleotide sequence ID" value="NZ_VINQ01000020.1"/>
</dbReference>
<keyword evidence="1" id="KW-0805">Transcription regulation</keyword>
<dbReference type="InterPro" id="IPR005471">
    <property type="entry name" value="Tscrpt_reg_IclR_N"/>
</dbReference>
<feature type="domain" description="HTH iclR-type" evidence="4">
    <location>
        <begin position="17"/>
        <end position="78"/>
    </location>
</feature>
<proteinExistence type="predicted"/>
<keyword evidence="7" id="KW-1185">Reference proteome</keyword>
<evidence type="ECO:0000259" key="5">
    <source>
        <dbReference type="PROSITE" id="PS51078"/>
    </source>
</evidence>
<evidence type="ECO:0000313" key="7">
    <source>
        <dbReference type="Proteomes" id="UP000325291"/>
    </source>
</evidence>
<dbReference type="InterPro" id="IPR036390">
    <property type="entry name" value="WH_DNA-bd_sf"/>
</dbReference>
<protein>
    <submittedName>
        <fullName evidence="6">IclR family transcriptional regulator</fullName>
    </submittedName>
</protein>
<dbReference type="InterPro" id="IPR036388">
    <property type="entry name" value="WH-like_DNA-bd_sf"/>
</dbReference>
<feature type="domain" description="IclR-ED" evidence="5">
    <location>
        <begin position="79"/>
        <end position="260"/>
    </location>
</feature>
<evidence type="ECO:0000256" key="3">
    <source>
        <dbReference type="ARBA" id="ARBA00023163"/>
    </source>
</evidence>
<dbReference type="GO" id="GO:0003700">
    <property type="term" value="F:DNA-binding transcription factor activity"/>
    <property type="evidence" value="ECO:0007669"/>
    <property type="project" value="TreeGrafter"/>
</dbReference>
<dbReference type="SMART" id="SM00346">
    <property type="entry name" value="HTH_ICLR"/>
    <property type="match status" value="1"/>
</dbReference>
<dbReference type="InterPro" id="IPR050707">
    <property type="entry name" value="HTH_MetabolicPath_Reg"/>
</dbReference>
<evidence type="ECO:0000256" key="2">
    <source>
        <dbReference type="ARBA" id="ARBA00023125"/>
    </source>
</evidence>
<dbReference type="Gene3D" id="3.30.450.40">
    <property type="match status" value="1"/>
</dbReference>
<keyword evidence="2" id="KW-0238">DNA-binding</keyword>
<evidence type="ECO:0000313" key="6">
    <source>
        <dbReference type="EMBL" id="KAA0910014.1"/>
    </source>
</evidence>
<organism evidence="6 7">
    <name type="scientific">Aquicoccus porphyridii</name>
    <dbReference type="NCBI Taxonomy" id="1852029"/>
    <lineage>
        <taxon>Bacteria</taxon>
        <taxon>Pseudomonadati</taxon>
        <taxon>Pseudomonadota</taxon>
        <taxon>Alphaproteobacteria</taxon>
        <taxon>Rhodobacterales</taxon>
        <taxon>Paracoccaceae</taxon>
        <taxon>Aquicoccus</taxon>
    </lineage>
</organism>
<dbReference type="InterPro" id="IPR029016">
    <property type="entry name" value="GAF-like_dom_sf"/>
</dbReference>
<dbReference type="EMBL" id="VINQ01000020">
    <property type="protein sequence ID" value="KAA0910014.1"/>
    <property type="molecule type" value="Genomic_DNA"/>
</dbReference>
<dbReference type="AlphaFoldDB" id="A0A5A9YYR6"/>
<name>A0A5A9YYR6_9RHOB</name>
<dbReference type="GO" id="GO:0003677">
    <property type="term" value="F:DNA binding"/>
    <property type="evidence" value="ECO:0007669"/>
    <property type="project" value="UniProtKB-KW"/>
</dbReference>